<dbReference type="InterPro" id="IPR039442">
    <property type="entry name" value="Mrr-like_dom"/>
</dbReference>
<sequence length="262" mass="29181">MSTQSIDAILDALYYEARTERGKGTSFERLVRQFLLTDPRYAERFDEVWMWTDWPERGSRPDRGIDLVARERQTGELCAVQCKFYDPQHSVTKADVDTFLAESGTGEFSSRLFVSTTERWNRAAEQTIAHQAVPVSRIGLQDLFNSTIDWDSFSLQTPEVMVRTGRKSLREHQKRALTAVTEGLRAADRGKLIMACGTGKTFTSLRIAEAVAGAGGGCCSLSLRSRCCRRRCVSGAPRLGCRCAPSRSARTRRSARGVALTA</sequence>
<dbReference type="SUPFAM" id="SSF52980">
    <property type="entry name" value="Restriction endonuclease-like"/>
    <property type="match status" value="1"/>
</dbReference>
<keyword evidence="3" id="KW-0255">Endonuclease</keyword>
<name>A0AAU8N3Z1_9ACTO</name>
<evidence type="ECO:0000259" key="1">
    <source>
        <dbReference type="Pfam" id="PF04851"/>
    </source>
</evidence>
<evidence type="ECO:0000259" key="2">
    <source>
        <dbReference type="Pfam" id="PF13156"/>
    </source>
</evidence>
<dbReference type="EMBL" id="CP159989">
    <property type="protein sequence ID" value="XCP82432.1"/>
    <property type="molecule type" value="Genomic_DNA"/>
</dbReference>
<accession>A0AAU8N3Z1</accession>
<protein>
    <submittedName>
        <fullName evidence="3">Restriction endonuclease</fullName>
        <ecNumber evidence="3">3.1.21.-</ecNumber>
    </submittedName>
</protein>
<feature type="domain" description="Mrr-like" evidence="2">
    <location>
        <begin position="37"/>
        <end position="158"/>
    </location>
</feature>
<dbReference type="Gene3D" id="3.40.1350.10">
    <property type="match status" value="1"/>
</dbReference>
<evidence type="ECO:0000313" key="3">
    <source>
        <dbReference type="EMBL" id="XCP82432.1"/>
    </source>
</evidence>
<dbReference type="Pfam" id="PF04851">
    <property type="entry name" value="ResIII"/>
    <property type="match status" value="1"/>
</dbReference>
<dbReference type="GO" id="GO:0003677">
    <property type="term" value="F:DNA binding"/>
    <property type="evidence" value="ECO:0007669"/>
    <property type="project" value="InterPro"/>
</dbReference>
<keyword evidence="3" id="KW-0378">Hydrolase</keyword>
<reference evidence="3" key="1">
    <citation type="submission" date="2024-05" db="EMBL/GenBank/DDBJ databases">
        <title>Draft genome assemblies of 36 bacteria isolated from hibernating arctic ground squirrels.</title>
        <authorList>
            <person name="McKee H."/>
            <person name="Mullen L."/>
            <person name="Drown D.M."/>
            <person name="Duddleston K.N."/>
        </authorList>
    </citation>
    <scope>NUCLEOTIDE SEQUENCE</scope>
    <source>
        <strain evidence="3">AR004</strain>
    </source>
</reference>
<dbReference type="Pfam" id="PF13156">
    <property type="entry name" value="Mrr_cat_2"/>
    <property type="match status" value="1"/>
</dbReference>
<dbReference type="InterPro" id="IPR011335">
    <property type="entry name" value="Restrct_endonuc-II-like"/>
</dbReference>
<organism evidence="3">
    <name type="scientific">Actinomyces timonensis</name>
    <dbReference type="NCBI Taxonomy" id="1288391"/>
    <lineage>
        <taxon>Bacteria</taxon>
        <taxon>Bacillati</taxon>
        <taxon>Actinomycetota</taxon>
        <taxon>Actinomycetes</taxon>
        <taxon>Actinomycetales</taxon>
        <taxon>Actinomycetaceae</taxon>
        <taxon>Actinomyces</taxon>
    </lineage>
</organism>
<keyword evidence="3" id="KW-0540">Nuclease</keyword>
<dbReference type="AlphaFoldDB" id="A0AAU8N3Z1"/>
<feature type="domain" description="Helicase/UvrB N-terminal" evidence="1">
    <location>
        <begin position="167"/>
        <end position="212"/>
    </location>
</feature>
<dbReference type="InterPro" id="IPR006935">
    <property type="entry name" value="Helicase/UvrB_N"/>
</dbReference>
<dbReference type="InterPro" id="IPR027417">
    <property type="entry name" value="P-loop_NTPase"/>
</dbReference>
<dbReference type="SUPFAM" id="SSF52540">
    <property type="entry name" value="P-loop containing nucleoside triphosphate hydrolases"/>
    <property type="match status" value="1"/>
</dbReference>
<dbReference type="CDD" id="cd22333">
    <property type="entry name" value="LlaBIII_nuclease-like"/>
    <property type="match status" value="1"/>
</dbReference>
<dbReference type="EC" id="3.1.21.-" evidence="3"/>
<gene>
    <name evidence="3" type="ORF">ABXS69_00425</name>
</gene>
<dbReference type="Gene3D" id="3.40.50.300">
    <property type="entry name" value="P-loop containing nucleotide triphosphate hydrolases"/>
    <property type="match status" value="1"/>
</dbReference>
<dbReference type="GO" id="GO:0005524">
    <property type="term" value="F:ATP binding"/>
    <property type="evidence" value="ECO:0007669"/>
    <property type="project" value="InterPro"/>
</dbReference>
<dbReference type="GO" id="GO:0016787">
    <property type="term" value="F:hydrolase activity"/>
    <property type="evidence" value="ECO:0007669"/>
    <property type="project" value="UniProtKB-KW"/>
</dbReference>
<dbReference type="RefSeq" id="WP_366180673.1">
    <property type="nucleotide sequence ID" value="NZ_CP159989.1"/>
</dbReference>
<proteinExistence type="predicted"/>
<dbReference type="InterPro" id="IPR011856">
    <property type="entry name" value="tRNA_endonuc-like_dom_sf"/>
</dbReference>
<dbReference type="GO" id="GO:0004519">
    <property type="term" value="F:endonuclease activity"/>
    <property type="evidence" value="ECO:0007669"/>
    <property type="project" value="UniProtKB-KW"/>
</dbReference>